<evidence type="ECO:0000313" key="6">
    <source>
        <dbReference type="Proteomes" id="UP000074119"/>
    </source>
</evidence>
<dbReference type="Pfam" id="PF09375">
    <property type="entry name" value="Peptidase_M75"/>
    <property type="match status" value="1"/>
</dbReference>
<dbReference type="EMBL" id="CP014544">
    <property type="protein sequence ID" value="AMO68802.1"/>
    <property type="molecule type" value="Genomic_DNA"/>
</dbReference>
<evidence type="ECO:0000256" key="3">
    <source>
        <dbReference type="SAM" id="SignalP"/>
    </source>
</evidence>
<gene>
    <name evidence="5" type="ORF">AZF00_11045</name>
</gene>
<protein>
    <recommendedName>
        <fullName evidence="4">Imelysin-like domain-containing protein</fullName>
    </recommendedName>
</protein>
<evidence type="ECO:0000256" key="2">
    <source>
        <dbReference type="ARBA" id="ARBA00022729"/>
    </source>
</evidence>
<reference evidence="5 6" key="1">
    <citation type="submission" date="2015-12" db="EMBL/GenBank/DDBJ databases">
        <authorList>
            <person name="Shamseldin A."/>
            <person name="Moawad H."/>
            <person name="Abd El-Rahim W.M."/>
            <person name="Sadowsky M.J."/>
        </authorList>
    </citation>
    <scope>NUCLEOTIDE SEQUENCE [LARGE SCALE GENOMIC DNA]</scope>
    <source>
        <strain evidence="5 6">SM2</strain>
    </source>
</reference>
<dbReference type="GO" id="GO:0030313">
    <property type="term" value="C:cell envelope"/>
    <property type="evidence" value="ECO:0007669"/>
    <property type="project" value="UniProtKB-SubCell"/>
</dbReference>
<accession>A0A127M6D7</accession>
<keyword evidence="2 3" id="KW-0732">Signal</keyword>
<dbReference type="CDD" id="cd14659">
    <property type="entry name" value="Imelysin-like_IPPA"/>
    <property type="match status" value="1"/>
</dbReference>
<dbReference type="PROSITE" id="PS51257">
    <property type="entry name" value="PROKAR_LIPOPROTEIN"/>
    <property type="match status" value="1"/>
</dbReference>
<dbReference type="STRING" id="1470434.AZF00_11045"/>
<feature type="chain" id="PRO_5007275073" description="Imelysin-like domain-containing protein" evidence="3">
    <location>
        <begin position="29"/>
        <end position="376"/>
    </location>
</feature>
<dbReference type="InterPro" id="IPR038352">
    <property type="entry name" value="Imelysin_sf"/>
</dbReference>
<dbReference type="Proteomes" id="UP000074119">
    <property type="component" value="Chromosome"/>
</dbReference>
<evidence type="ECO:0000256" key="1">
    <source>
        <dbReference type="ARBA" id="ARBA00004196"/>
    </source>
</evidence>
<dbReference type="InterPro" id="IPR034984">
    <property type="entry name" value="Imelysin-like_IPPA"/>
</dbReference>
<name>A0A127M6D7_9GAMM</name>
<dbReference type="AlphaFoldDB" id="A0A127M6D7"/>
<feature type="domain" description="Imelysin-like" evidence="4">
    <location>
        <begin position="48"/>
        <end position="355"/>
    </location>
</feature>
<comment type="subcellular location">
    <subcellularLocation>
        <location evidence="1">Cell envelope</location>
    </subcellularLocation>
</comment>
<evidence type="ECO:0000259" key="4">
    <source>
        <dbReference type="Pfam" id="PF09375"/>
    </source>
</evidence>
<organism evidence="5 6">
    <name type="scientific">Zhongshania aliphaticivorans</name>
    <dbReference type="NCBI Taxonomy" id="1470434"/>
    <lineage>
        <taxon>Bacteria</taxon>
        <taxon>Pseudomonadati</taxon>
        <taxon>Pseudomonadota</taxon>
        <taxon>Gammaproteobacteria</taxon>
        <taxon>Cellvibrionales</taxon>
        <taxon>Spongiibacteraceae</taxon>
        <taxon>Zhongshania</taxon>
    </lineage>
</organism>
<feature type="signal peptide" evidence="3">
    <location>
        <begin position="1"/>
        <end position="28"/>
    </location>
</feature>
<proteinExistence type="predicted"/>
<evidence type="ECO:0000313" key="5">
    <source>
        <dbReference type="EMBL" id="AMO68802.1"/>
    </source>
</evidence>
<sequence length="376" mass="41115">MKLPTLSTRKLKGTTQRLLLAVAMASTAACSPPPSEKVLVNTSKLAVLPAYERFSLSSQALALAADSFCSAPSSEGLDLTRTHWRTTVDSWSGVQNLQFGPLLIDNQAWKIQFWPDKKNLIARKVEALIRSDEDLSEKRIDDASVVVQGLSSLEYLLFDHKVGSLNSYVNTDASTRRCALLVAVSGHLYGVAKGLYDAWRPESGNYLQAFTKTGPDNAEYPDDNVALANLLDTLVAGVELIKRDKFERPLGLTSSDGQAQIYLLEWWRSQYSREAITANLMALKTVFTAASGYGLDDYLSDVKQRSDLSAQIQQHFDSSLSAANAIPNSLFSSAEPRKQAELIAFQNEITTLLSLLKSDLPTALGISLGFNAKDGD</sequence>
<dbReference type="RefSeq" id="WP_008249428.1">
    <property type="nucleotide sequence ID" value="NZ_CP014544.1"/>
</dbReference>
<dbReference type="KEGG" id="zal:AZF00_11045"/>
<dbReference type="Gene3D" id="1.20.1420.20">
    <property type="entry name" value="M75 peptidase, HXXE motif"/>
    <property type="match status" value="1"/>
</dbReference>
<dbReference type="InterPro" id="IPR018976">
    <property type="entry name" value="Imelysin-like"/>
</dbReference>